<evidence type="ECO:0000313" key="2">
    <source>
        <dbReference type="EMBL" id="MFC2255077.1"/>
    </source>
</evidence>
<dbReference type="Proteomes" id="UP001595190">
    <property type="component" value="Unassembled WGS sequence"/>
</dbReference>
<proteinExistence type="predicted"/>
<evidence type="ECO:0000313" key="3">
    <source>
        <dbReference type="Proteomes" id="UP001595190"/>
    </source>
</evidence>
<comment type="caution">
    <text evidence="2">The sequence shown here is derived from an EMBL/GenBank/DDBJ whole genome shotgun (WGS) entry which is preliminary data.</text>
</comment>
<organism evidence="2 3">
    <name type="scientific">Labrys neptuniae</name>
    <dbReference type="NCBI Taxonomy" id="376174"/>
    <lineage>
        <taxon>Bacteria</taxon>
        <taxon>Pseudomonadati</taxon>
        <taxon>Pseudomonadota</taxon>
        <taxon>Alphaproteobacteria</taxon>
        <taxon>Hyphomicrobiales</taxon>
        <taxon>Xanthobacteraceae</taxon>
        <taxon>Labrys</taxon>
    </lineage>
</organism>
<gene>
    <name evidence="2" type="ORF">ACETRX_36385</name>
</gene>
<dbReference type="InterPro" id="IPR036844">
    <property type="entry name" value="Hint_dom_sf"/>
</dbReference>
<name>A0ABV6ZSF8_9HYPH</name>
<evidence type="ECO:0000259" key="1">
    <source>
        <dbReference type="Pfam" id="PF13403"/>
    </source>
</evidence>
<accession>A0ABV6ZSF8</accession>
<dbReference type="SUPFAM" id="SSF51294">
    <property type="entry name" value="Hedgehog/intein (Hint) domain"/>
    <property type="match status" value="1"/>
</dbReference>
<sequence>MATYGPNNGGVVYNSTDYGPTLWPPSLGGTSLTISSPTGPDVTIGRISVLTTSGGNTALSGIPLFGALFPNNYAVPPGVSTTINFAVGALTTTNVYVAGNVTLGNGITLGTTTNIYVTGGNATMGGSVLAGGLNGVNVTLTDGGSFSNGGGLANLLSGTSVTFGHGGGTFTVNGGGAVIDLSSTSIHGFSQDNGLNHLQFNDMPAPAASYIVQTSGSSQNITVLDAGGNTIATATVDGDSLPTGTYKVGGPGPLTVDSNGGSMTVTDKAIVCFLAGTMIRTASGEVAIEKIQVGDEVFVSMDG</sequence>
<dbReference type="EMBL" id="JBHGPK010000071">
    <property type="protein sequence ID" value="MFC2255077.1"/>
    <property type="molecule type" value="Genomic_DNA"/>
</dbReference>
<dbReference type="RefSeq" id="WP_394315652.1">
    <property type="nucleotide sequence ID" value="NZ_JBHGPK010000071.1"/>
</dbReference>
<feature type="domain" description="Hedgehog/Intein (Hint)" evidence="1">
    <location>
        <begin position="271"/>
        <end position="301"/>
    </location>
</feature>
<dbReference type="Gene3D" id="2.170.16.10">
    <property type="entry name" value="Hedgehog/Intein (Hint) domain"/>
    <property type="match status" value="1"/>
</dbReference>
<dbReference type="InterPro" id="IPR028992">
    <property type="entry name" value="Hedgehog/Intein_dom"/>
</dbReference>
<reference evidence="2 3" key="1">
    <citation type="submission" date="2024-09" db="EMBL/GenBank/DDBJ databases">
        <title>Description of Labrys sedimenti sp. nov., isolated from a diclofenac-degrading enrichment culture, and genome-based reclassification of Labrys portucalensis as a later heterotypic synonym of Labrys neptuniae.</title>
        <authorList>
            <person name="Tancsics A."/>
            <person name="Csepanyi A."/>
        </authorList>
    </citation>
    <scope>NUCLEOTIDE SEQUENCE [LARGE SCALE GENOMIC DNA]</scope>
    <source>
        <strain evidence="2 3">LMG 23412</strain>
    </source>
</reference>
<protein>
    <submittedName>
        <fullName evidence="2">Hint domain-containing protein</fullName>
    </submittedName>
</protein>
<dbReference type="Pfam" id="PF13403">
    <property type="entry name" value="Hint_2"/>
    <property type="match status" value="1"/>
</dbReference>
<feature type="non-terminal residue" evidence="2">
    <location>
        <position position="303"/>
    </location>
</feature>